<keyword evidence="2" id="KW-1185">Reference proteome</keyword>
<reference evidence="1" key="1">
    <citation type="submission" date="2021-02" db="EMBL/GenBank/DDBJ databases">
        <title>The CRISPR/cas machinery reduction and long-range gene transfer in the hot spring cyanobacterium Synechococcus.</title>
        <authorList>
            <person name="Dvorak P."/>
            <person name="Jahodarova E."/>
            <person name="Hasler P."/>
            <person name="Poulickova A."/>
        </authorList>
    </citation>
    <scope>NUCLEOTIDE SEQUENCE</scope>
    <source>
        <strain evidence="1">Rupite</strain>
    </source>
</reference>
<sequence>MGVGLWLGLTFLAQLLPLLDKTGSRRLSTWDYRTPQRTLPAVSSGRWDPSCQYFSRSMFLPCAVNPLGPCRCSHYVPLPKDSTRQAADPKP</sequence>
<name>A0ABT0C9M1_THEVL</name>
<evidence type="ECO:0000313" key="1">
    <source>
        <dbReference type="EMBL" id="MCJ2542481.1"/>
    </source>
</evidence>
<evidence type="ECO:0000313" key="2">
    <source>
        <dbReference type="Proteomes" id="UP000830835"/>
    </source>
</evidence>
<gene>
    <name evidence="1" type="ORF">JX360_06100</name>
</gene>
<organism evidence="1 2">
    <name type="scientific">Thermostichus vulcanus str. 'Rupite'</name>
    <dbReference type="NCBI Taxonomy" id="2813851"/>
    <lineage>
        <taxon>Bacteria</taxon>
        <taxon>Bacillati</taxon>
        <taxon>Cyanobacteriota</taxon>
        <taxon>Cyanophyceae</taxon>
        <taxon>Thermostichales</taxon>
        <taxon>Thermostichaceae</taxon>
        <taxon>Thermostichus</taxon>
    </lineage>
</organism>
<comment type="caution">
    <text evidence="1">The sequence shown here is derived from an EMBL/GenBank/DDBJ whole genome shotgun (WGS) entry which is preliminary data.</text>
</comment>
<dbReference type="EMBL" id="JAFIRA010000011">
    <property type="protein sequence ID" value="MCJ2542481.1"/>
    <property type="molecule type" value="Genomic_DNA"/>
</dbReference>
<dbReference type="InterPro" id="IPR045589">
    <property type="entry name" value="DUF6464"/>
</dbReference>
<proteinExistence type="predicted"/>
<accession>A0ABT0C9M1</accession>
<dbReference type="Proteomes" id="UP000830835">
    <property type="component" value="Unassembled WGS sequence"/>
</dbReference>
<dbReference type="Pfam" id="PF20065">
    <property type="entry name" value="DUF6464"/>
    <property type="match status" value="1"/>
</dbReference>
<protein>
    <submittedName>
        <fullName evidence="1">Uncharacterized protein</fullName>
    </submittedName>
</protein>